<dbReference type="EMBL" id="NWUJ01000015">
    <property type="protein sequence ID" value="PFH31315.1"/>
    <property type="molecule type" value="Genomic_DNA"/>
</dbReference>
<dbReference type="SUPFAM" id="SSF54236">
    <property type="entry name" value="Ubiquitin-like"/>
    <property type="match status" value="1"/>
</dbReference>
<dbReference type="Gene3D" id="3.10.20.90">
    <property type="entry name" value="Phosphatidylinositol 3-kinase Catalytic Subunit, Chain A, domain 1"/>
    <property type="match status" value="1"/>
</dbReference>
<evidence type="ECO:0000313" key="4">
    <source>
        <dbReference type="Proteomes" id="UP000224006"/>
    </source>
</evidence>
<feature type="compositionally biased region" description="Basic and acidic residues" evidence="1">
    <location>
        <begin position="22"/>
        <end position="37"/>
    </location>
</feature>
<dbReference type="KEGG" id="bbes:BESB_027500"/>
<dbReference type="GeneID" id="40307802"/>
<reference evidence="3 4" key="1">
    <citation type="submission" date="2017-09" db="EMBL/GenBank/DDBJ databases">
        <title>Genome sequencing of Besnoitia besnoiti strain Bb-Ger1.</title>
        <authorList>
            <person name="Schares G."/>
            <person name="Venepally P."/>
            <person name="Lorenzi H.A."/>
        </authorList>
    </citation>
    <scope>NUCLEOTIDE SEQUENCE [LARGE SCALE GENOMIC DNA]</scope>
    <source>
        <strain evidence="3 4">Bb-Ger1</strain>
    </source>
</reference>
<dbReference type="VEuPathDB" id="ToxoDB:BESB_027500"/>
<keyword evidence="4" id="KW-1185">Reference proteome</keyword>
<dbReference type="CDD" id="cd17039">
    <property type="entry name" value="Ubl_ubiquitin_like"/>
    <property type="match status" value="1"/>
</dbReference>
<evidence type="ECO:0000313" key="3">
    <source>
        <dbReference type="EMBL" id="PFH31315.1"/>
    </source>
</evidence>
<dbReference type="InterPro" id="IPR000626">
    <property type="entry name" value="Ubiquitin-like_dom"/>
</dbReference>
<dbReference type="RefSeq" id="XP_029215324.1">
    <property type="nucleotide sequence ID" value="XM_029361424.1"/>
</dbReference>
<name>A0A2A9M005_BESBE</name>
<protein>
    <recommendedName>
        <fullName evidence="2">Ubiquitin-like domain-containing protein</fullName>
    </recommendedName>
</protein>
<feature type="domain" description="Ubiquitin-like" evidence="2">
    <location>
        <begin position="199"/>
        <end position="247"/>
    </location>
</feature>
<dbReference type="InterPro" id="IPR029071">
    <property type="entry name" value="Ubiquitin-like_domsf"/>
</dbReference>
<dbReference type="AlphaFoldDB" id="A0A2A9M005"/>
<comment type="caution">
    <text evidence="3">The sequence shown here is derived from an EMBL/GenBank/DDBJ whole genome shotgun (WGS) entry which is preliminary data.</text>
</comment>
<dbReference type="Pfam" id="PF00240">
    <property type="entry name" value="ubiquitin"/>
    <property type="match status" value="1"/>
</dbReference>
<feature type="region of interest" description="Disordered" evidence="1">
    <location>
        <begin position="1"/>
        <end position="74"/>
    </location>
</feature>
<organism evidence="3 4">
    <name type="scientific">Besnoitia besnoiti</name>
    <name type="common">Apicomplexan protozoan</name>
    <dbReference type="NCBI Taxonomy" id="94643"/>
    <lineage>
        <taxon>Eukaryota</taxon>
        <taxon>Sar</taxon>
        <taxon>Alveolata</taxon>
        <taxon>Apicomplexa</taxon>
        <taxon>Conoidasida</taxon>
        <taxon>Coccidia</taxon>
        <taxon>Eucoccidiorida</taxon>
        <taxon>Eimeriorina</taxon>
        <taxon>Sarcocystidae</taxon>
        <taxon>Besnoitia</taxon>
    </lineage>
</organism>
<gene>
    <name evidence="3" type="ORF">BESB_027500</name>
</gene>
<dbReference type="Proteomes" id="UP000224006">
    <property type="component" value="Unassembled WGS sequence"/>
</dbReference>
<proteinExistence type="predicted"/>
<feature type="compositionally biased region" description="Low complexity" evidence="1">
    <location>
        <begin position="11"/>
        <end position="21"/>
    </location>
</feature>
<evidence type="ECO:0000259" key="2">
    <source>
        <dbReference type="PROSITE" id="PS50053"/>
    </source>
</evidence>
<accession>A0A2A9M005</accession>
<dbReference type="PROSITE" id="PS50053">
    <property type="entry name" value="UBIQUITIN_2"/>
    <property type="match status" value="1"/>
</dbReference>
<evidence type="ECO:0000256" key="1">
    <source>
        <dbReference type="SAM" id="MobiDB-lite"/>
    </source>
</evidence>
<dbReference type="OrthoDB" id="330692at2759"/>
<feature type="compositionally biased region" description="Low complexity" evidence="1">
    <location>
        <begin position="38"/>
        <end position="50"/>
    </location>
</feature>
<sequence>MSLRRRVDTCSPYSRLSLSPRPFEKESLGGKEPEEAKLSPSALSSLSDDPIAPSKHASPPCVPKSLPGSPTDSPRSLDRFLARVAGDLELDGRAVADIKARLKTSHIITEKELREAVAERRLCGLLHPYISEAIAACVCGHPIPFFDLDDYSESKIEIRNPSNFRNGALFVHRIAPVPGTRKGKIAVTWAFDLDLERTTVAELLQRLEALVPDVPVERMRLVFNGFTMAATSTLGSYDVVAGDTLYLYTLRSPNTQVSFLCGPRHGPPPVVLPSAGAACLPSTALASPLAPAAPVAPYAVAAAPGFPACASVPVASPVCGLDGAERGSSSLESAPSLSQSSLSSAASTVAPVLWTASPCQPAAVGAAAPGAPPQAAPTLELRHAQAVLPPSLPGAVLPASMLAPSLQHVAASASLFPAAYAPAPFAPAAVCPQATSSCVGAQNPLTIGQRGDMCLLPQAYDRRVETCSCGACTAFRYTPIAPLTPSCANCPEGAQYATRR</sequence>